<dbReference type="Proteomes" id="UP000683511">
    <property type="component" value="Chromosome"/>
</dbReference>
<sequence>MEFFHEHKFGIAMKTSHPDIIVTSPDGEYLMIVEVKLNNVSIHNQNAIEQLKRSMIEFGCSLGLLVAGERVTVLRDSFDDSHGSSIHVVGEAKLPNFLLPPADELWKENPYLEFESRVQRWLEKLKLETSIDSLPDDLRNLFGGWIINLLQLGEIRAAGPRWSKVTT</sequence>
<gene>
    <name evidence="2" type="ORF">B6N60_04190</name>
</gene>
<evidence type="ECO:0000313" key="3">
    <source>
        <dbReference type="Proteomes" id="UP000683511"/>
    </source>
</evidence>
<dbReference type="Pfam" id="PF13588">
    <property type="entry name" value="HSDR_N_2"/>
    <property type="match status" value="1"/>
</dbReference>
<dbReference type="EMBL" id="CP021056">
    <property type="protein sequence ID" value="QXE25475.1"/>
    <property type="molecule type" value="Genomic_DNA"/>
</dbReference>
<protein>
    <recommendedName>
        <fullName evidence="1">Type I restriction enzyme R protein N-terminal domain-containing protein</fullName>
    </recommendedName>
</protein>
<reference evidence="2" key="1">
    <citation type="submission" date="2017-04" db="EMBL/GenBank/DDBJ databases">
        <title>Genome deletions in a multicellular cyanobacterial endosymbiont for morphological adaptation in marine diatoms.</title>
        <authorList>
            <person name="Wang Y."/>
            <person name="Gao H."/>
            <person name="Li R."/>
            <person name="Xu X."/>
        </authorList>
    </citation>
    <scope>NUCLEOTIDE SEQUENCE</scope>
    <source>
        <strain evidence="2">FACHB 800</strain>
    </source>
</reference>
<dbReference type="AlphaFoldDB" id="A0A975TBM0"/>
<keyword evidence="3" id="KW-1185">Reference proteome</keyword>
<dbReference type="InterPro" id="IPR029464">
    <property type="entry name" value="HSDR_N"/>
</dbReference>
<dbReference type="RefSeq" id="WP_199317812.1">
    <property type="nucleotide sequence ID" value="NZ_CP021056.1"/>
</dbReference>
<accession>A0A975TBM0</accession>
<feature type="domain" description="Type I restriction enzyme R protein N-terminal" evidence="1">
    <location>
        <begin position="13"/>
        <end position="77"/>
    </location>
</feature>
<dbReference type="KEGG" id="rsin:B6N60_04190"/>
<proteinExistence type="predicted"/>
<evidence type="ECO:0000259" key="1">
    <source>
        <dbReference type="Pfam" id="PF13588"/>
    </source>
</evidence>
<name>A0A975TBM0_9NOST</name>
<evidence type="ECO:0000313" key="2">
    <source>
        <dbReference type="EMBL" id="QXE25475.1"/>
    </source>
</evidence>
<organism evidence="2 3">
    <name type="scientific">Richelia sinica FACHB-800</name>
    <dbReference type="NCBI Taxonomy" id="1357546"/>
    <lineage>
        <taxon>Bacteria</taxon>
        <taxon>Bacillati</taxon>
        <taxon>Cyanobacteriota</taxon>
        <taxon>Cyanophyceae</taxon>
        <taxon>Nostocales</taxon>
        <taxon>Nostocaceae</taxon>
        <taxon>Richelia</taxon>
    </lineage>
</organism>